<dbReference type="Pfam" id="PF11705">
    <property type="entry name" value="RNA_pol_3_Rpc31"/>
    <property type="match status" value="1"/>
</dbReference>
<dbReference type="GO" id="GO:0005666">
    <property type="term" value="C:RNA polymerase III complex"/>
    <property type="evidence" value="ECO:0007669"/>
    <property type="project" value="TreeGrafter"/>
</dbReference>
<feature type="compositionally biased region" description="Acidic residues" evidence="4">
    <location>
        <begin position="212"/>
        <end position="227"/>
    </location>
</feature>
<dbReference type="GO" id="GO:0006383">
    <property type="term" value="P:transcription by RNA polymerase III"/>
    <property type="evidence" value="ECO:0007669"/>
    <property type="project" value="InterPro"/>
</dbReference>
<dbReference type="RefSeq" id="XP_014481097.1">
    <property type="nucleotide sequence ID" value="XM_014625611.1"/>
</dbReference>
<evidence type="ECO:0000256" key="3">
    <source>
        <dbReference type="ARBA" id="ARBA00023242"/>
    </source>
</evidence>
<evidence type="ECO:0000313" key="6">
    <source>
        <dbReference type="RefSeq" id="XP_014481097.1"/>
    </source>
</evidence>
<dbReference type="InterPro" id="IPR024661">
    <property type="entry name" value="RNA_pol_III_Rpc31"/>
</dbReference>
<gene>
    <name evidence="6" type="primary">LOC106747745</name>
</gene>
<keyword evidence="3" id="KW-0539">Nucleus</keyword>
<dbReference type="PANTHER" id="PTHR15367">
    <property type="entry name" value="DNA-DIRECTED RNA POLYMERASE III"/>
    <property type="match status" value="1"/>
</dbReference>
<name>A0A6P3XS94_DINQU</name>
<dbReference type="AlphaFoldDB" id="A0A6P3XS94"/>
<dbReference type="PANTHER" id="PTHR15367:SF2">
    <property type="entry name" value="DNA-DIRECTED RNA POLYMERASE III SUBUNIT"/>
    <property type="match status" value="1"/>
</dbReference>
<sequence length="227" mass="26427">MAGRGRGKPTMSFATEQLGVTKGELPAQVLQPPLAYPISDLHISSFESTNEIDYLVELKRDFAEYMRDSQNHVMPDVPKKDIERYSDHYQDTLTANLEQESKHDWSRMPTELTPSLKRKAANSPKVRKAKKIKLETKRKRRRIEDENEENKQADKVEQQKDTKQAQGALEKEIKEEEEDEEENSEEEIEQYEVDEEMDDGTDYVNNYFDNGEAFDDEDDNLEDGPIY</sequence>
<evidence type="ECO:0000256" key="4">
    <source>
        <dbReference type="SAM" id="MobiDB-lite"/>
    </source>
</evidence>
<comment type="similarity">
    <text evidence="2">Belongs to the eukaryotic RPC7 RNA polymerase subunit family.</text>
</comment>
<protein>
    <submittedName>
        <fullName evidence="6">DNA-directed RNA polymerase III subunit RPC7-like isoform X1</fullName>
    </submittedName>
</protein>
<feature type="compositionally biased region" description="Acidic residues" evidence="4">
    <location>
        <begin position="175"/>
        <end position="201"/>
    </location>
</feature>
<keyword evidence="5" id="KW-1185">Reference proteome</keyword>
<dbReference type="OrthoDB" id="66964at2759"/>
<evidence type="ECO:0000256" key="2">
    <source>
        <dbReference type="ARBA" id="ARBA00008352"/>
    </source>
</evidence>
<accession>A0A6P3XS94</accession>
<organism evidence="5 6">
    <name type="scientific">Dinoponera quadriceps</name>
    <name type="common">South American ant</name>
    <dbReference type="NCBI Taxonomy" id="609295"/>
    <lineage>
        <taxon>Eukaryota</taxon>
        <taxon>Metazoa</taxon>
        <taxon>Ecdysozoa</taxon>
        <taxon>Arthropoda</taxon>
        <taxon>Hexapoda</taxon>
        <taxon>Insecta</taxon>
        <taxon>Pterygota</taxon>
        <taxon>Neoptera</taxon>
        <taxon>Endopterygota</taxon>
        <taxon>Hymenoptera</taxon>
        <taxon>Apocrita</taxon>
        <taxon>Aculeata</taxon>
        <taxon>Formicoidea</taxon>
        <taxon>Formicidae</taxon>
        <taxon>Ponerinae</taxon>
        <taxon>Ponerini</taxon>
        <taxon>Dinoponera</taxon>
    </lineage>
</organism>
<dbReference type="Proteomes" id="UP000515204">
    <property type="component" value="Unplaced"/>
</dbReference>
<evidence type="ECO:0000256" key="1">
    <source>
        <dbReference type="ARBA" id="ARBA00004123"/>
    </source>
</evidence>
<proteinExistence type="inferred from homology"/>
<reference evidence="6" key="1">
    <citation type="submission" date="2025-08" db="UniProtKB">
        <authorList>
            <consortium name="RefSeq"/>
        </authorList>
    </citation>
    <scope>IDENTIFICATION</scope>
</reference>
<dbReference type="KEGG" id="dqu:106747745"/>
<feature type="compositionally biased region" description="Basic and acidic residues" evidence="4">
    <location>
        <begin position="149"/>
        <end position="174"/>
    </location>
</feature>
<feature type="region of interest" description="Disordered" evidence="4">
    <location>
        <begin position="91"/>
        <end position="227"/>
    </location>
</feature>
<feature type="compositionally biased region" description="Basic residues" evidence="4">
    <location>
        <begin position="116"/>
        <end position="141"/>
    </location>
</feature>
<comment type="subcellular location">
    <subcellularLocation>
        <location evidence="1">Nucleus</location>
    </subcellularLocation>
</comment>
<evidence type="ECO:0000313" key="5">
    <source>
        <dbReference type="Proteomes" id="UP000515204"/>
    </source>
</evidence>
<dbReference type="GeneID" id="106747745"/>